<evidence type="ECO:0000313" key="2">
    <source>
        <dbReference type="Proteomes" id="UP000036902"/>
    </source>
</evidence>
<dbReference type="KEGG" id="thu:AC731_005390"/>
<name>A0A127K387_9RHOO</name>
<dbReference type="AlphaFoldDB" id="A0A127K387"/>
<gene>
    <name evidence="1" type="ORF">AC731_005390</name>
</gene>
<proteinExistence type="predicted"/>
<keyword evidence="2" id="KW-1185">Reference proteome</keyword>
<dbReference type="STRING" id="1134435.AC731_005390"/>
<sequence length="160" mass="16270">MATITKLGLQNPSNRLGAAPYGNLTAFRYLLKTNASGAVVDGDLAAAVASGDTVKVGILPPGFSFVDSEIVIKTAMSASVTAKVGFAYADGVDSVAVPQDDDYFGAALVMSSAARLRNATANTSVTLPKEAWLTLTTGGAANAKASEIEIIVFAINEGVA</sequence>
<reference evidence="2" key="1">
    <citation type="submission" date="2016-03" db="EMBL/GenBank/DDBJ databases">
        <authorList>
            <person name="Ma C."/>
            <person name="Zhou S."/>
            <person name="Yang G."/>
        </authorList>
    </citation>
    <scope>NUCLEOTIDE SEQUENCE [LARGE SCALE GENOMIC DNA]</scope>
    <source>
        <strain evidence="2">SgZ-1</strain>
    </source>
</reference>
<dbReference type="Proteomes" id="UP000036902">
    <property type="component" value="Chromosome"/>
</dbReference>
<dbReference type="RefSeq" id="WP_048709856.1">
    <property type="nucleotide sequence ID" value="NZ_CP014646.1"/>
</dbReference>
<protein>
    <submittedName>
        <fullName evidence="1">Uncharacterized protein</fullName>
    </submittedName>
</protein>
<organism evidence="1 2">
    <name type="scientific">Thauera humireducens</name>
    <dbReference type="NCBI Taxonomy" id="1134435"/>
    <lineage>
        <taxon>Bacteria</taxon>
        <taxon>Pseudomonadati</taxon>
        <taxon>Pseudomonadota</taxon>
        <taxon>Betaproteobacteria</taxon>
        <taxon>Rhodocyclales</taxon>
        <taxon>Zoogloeaceae</taxon>
        <taxon>Thauera</taxon>
    </lineage>
</organism>
<accession>A0A127K387</accession>
<evidence type="ECO:0000313" key="1">
    <source>
        <dbReference type="EMBL" id="AMO36418.1"/>
    </source>
</evidence>
<dbReference type="EMBL" id="CP014646">
    <property type="protein sequence ID" value="AMO36418.1"/>
    <property type="molecule type" value="Genomic_DNA"/>
</dbReference>